<dbReference type="SUPFAM" id="SSF103359">
    <property type="entry name" value="Suppressor of Fused, N-terminal domain"/>
    <property type="match status" value="1"/>
</dbReference>
<gene>
    <name evidence="3" type="ORF">NTEN_LOCUS7295</name>
</gene>
<feature type="domain" description="Suppressor of fused-like" evidence="2">
    <location>
        <begin position="257"/>
        <end position="418"/>
    </location>
</feature>
<dbReference type="EMBL" id="CADCXU010011018">
    <property type="protein sequence ID" value="CAB0001508.1"/>
    <property type="molecule type" value="Genomic_DNA"/>
</dbReference>
<dbReference type="SUPFAM" id="SSF49468">
    <property type="entry name" value="VHL"/>
    <property type="match status" value="1"/>
</dbReference>
<dbReference type="Gene3D" id="3.30.1360.230">
    <property type="entry name" value="Sufu, C-terminal domain"/>
    <property type="match status" value="1"/>
</dbReference>
<dbReference type="GO" id="GO:0005737">
    <property type="term" value="C:cytoplasm"/>
    <property type="evidence" value="ECO:0007669"/>
    <property type="project" value="TreeGrafter"/>
</dbReference>
<dbReference type="GO" id="GO:0005634">
    <property type="term" value="C:nucleus"/>
    <property type="evidence" value="ECO:0007669"/>
    <property type="project" value="TreeGrafter"/>
</dbReference>
<dbReference type="InterPro" id="IPR024053">
    <property type="entry name" value="VHL_beta_dom"/>
</dbReference>
<dbReference type="Proteomes" id="UP000479000">
    <property type="component" value="Unassembled WGS sequence"/>
</dbReference>
<evidence type="ECO:0000313" key="3">
    <source>
        <dbReference type="EMBL" id="CAB0001508.1"/>
    </source>
</evidence>
<dbReference type="InterPro" id="IPR036208">
    <property type="entry name" value="VHL_sf"/>
</dbReference>
<dbReference type="OrthoDB" id="10038834at2759"/>
<organism evidence="3 4">
    <name type="scientific">Nesidiocoris tenuis</name>
    <dbReference type="NCBI Taxonomy" id="355587"/>
    <lineage>
        <taxon>Eukaryota</taxon>
        <taxon>Metazoa</taxon>
        <taxon>Ecdysozoa</taxon>
        <taxon>Arthropoda</taxon>
        <taxon>Hexapoda</taxon>
        <taxon>Insecta</taxon>
        <taxon>Pterygota</taxon>
        <taxon>Neoptera</taxon>
        <taxon>Paraneoptera</taxon>
        <taxon>Hemiptera</taxon>
        <taxon>Heteroptera</taxon>
        <taxon>Panheteroptera</taxon>
        <taxon>Cimicomorpha</taxon>
        <taxon>Miridae</taxon>
        <taxon>Dicyphina</taxon>
        <taxon>Nesidiocoris</taxon>
    </lineage>
</organism>
<name>A0A6H5GEU3_9HEMI</name>
<dbReference type="InterPro" id="IPR037181">
    <property type="entry name" value="SUFU_N"/>
</dbReference>
<sequence length="516" mass="57735">MSQDKVYFTFINLSPVSVNIYWLSHRTKRKLYCTLRCFAYVEINTFVGHCWIFEDANTGDCLLGNNSCVFIPLHRQSREGGIRREYWKCLHDVPGGSNKGFFEFDRSCKSSLSDLAQKLLISQPRRTLTGLSLNAVRDNCRNLKEAEDLLLPRTLKDELLHILKLKNCLQRHKADCSRCPFDVHKTHILHKCNMGRCLKLLKMVETQVGPGGCGLPFGLVPVSPPGLEALYMASRKVYPDQPNPLQVAAVVKYWLGGPDPLDYISMYSHPGDSMQNVPPHWHYISFGLSDLHGDGRVHERAPNQDSPSGYGFELTFRLKKESGETSPPTWPANLLQSLAKYVFHSGNTFCTGDHVSWHAALDGSESQIQHMLLTTDVQLQTVRTPVGTVDFVQVVGVFREELQAAQRWNGSGVLNILKNIPSNRGMFGLGDSLESDSTELLQTKVLEGVQLTFNMESGSLLPLVLRGRIKHGRHFTFKSAVSPTAITFAAESVTGTFVDGDKPYVSHGPWLQVSDF</sequence>
<keyword evidence="4" id="KW-1185">Reference proteome</keyword>
<accession>A0A6H5GEU3</accession>
<dbReference type="PANTHER" id="PTHR10928:SF2">
    <property type="entry name" value="SUPPRESSOR OF FUSED HOMOLOG"/>
    <property type="match status" value="1"/>
</dbReference>
<feature type="domain" description="von Hippel-Lindau disease tumour suppressor beta" evidence="1">
    <location>
        <begin position="5"/>
        <end position="76"/>
    </location>
</feature>
<reference evidence="3 4" key="1">
    <citation type="submission" date="2020-02" db="EMBL/GenBank/DDBJ databases">
        <authorList>
            <person name="Ferguson B K."/>
        </authorList>
    </citation>
    <scope>NUCLEOTIDE SEQUENCE [LARGE SCALE GENOMIC DNA]</scope>
</reference>
<dbReference type="InterPro" id="IPR038489">
    <property type="entry name" value="SUFU_C_sf"/>
</dbReference>
<evidence type="ECO:0000313" key="4">
    <source>
        <dbReference type="Proteomes" id="UP000479000"/>
    </source>
</evidence>
<evidence type="ECO:0000259" key="1">
    <source>
        <dbReference type="Pfam" id="PF01847"/>
    </source>
</evidence>
<protein>
    <recommendedName>
        <fullName evidence="5">Suppressor of fused homolog</fullName>
    </recommendedName>
</protein>
<dbReference type="AlphaFoldDB" id="A0A6H5GEU3"/>
<dbReference type="Pfam" id="PF01847">
    <property type="entry name" value="VHL"/>
    <property type="match status" value="1"/>
</dbReference>
<dbReference type="InterPro" id="IPR020941">
    <property type="entry name" value="SUFU-like_domain"/>
</dbReference>
<proteinExistence type="predicted"/>
<dbReference type="PANTHER" id="PTHR10928">
    <property type="entry name" value="SUPPRESSOR OF FUSED"/>
    <property type="match status" value="1"/>
</dbReference>
<evidence type="ECO:0000259" key="2">
    <source>
        <dbReference type="Pfam" id="PF05076"/>
    </source>
</evidence>
<dbReference type="Pfam" id="PF05076">
    <property type="entry name" value="SUFU"/>
    <property type="match status" value="1"/>
</dbReference>
<dbReference type="InterPro" id="IPR007768">
    <property type="entry name" value="Suppressor_of_fused"/>
</dbReference>
<dbReference type="InterPro" id="IPR037140">
    <property type="entry name" value="VHL_beta_dom_sf"/>
</dbReference>
<dbReference type="Gene3D" id="2.60.40.780">
    <property type="entry name" value="von Hippel-Lindau disease tumour suppressor, beta domain"/>
    <property type="match status" value="1"/>
</dbReference>
<evidence type="ECO:0008006" key="5">
    <source>
        <dbReference type="Google" id="ProtNLM"/>
    </source>
</evidence>